<evidence type="ECO:0000256" key="6">
    <source>
        <dbReference type="ARBA" id="ARBA00023274"/>
    </source>
</evidence>
<keyword evidence="6 8" id="KW-0687">Ribonucleoprotein</keyword>
<dbReference type="GO" id="GO:0019843">
    <property type="term" value="F:rRNA binding"/>
    <property type="evidence" value="ECO:0007669"/>
    <property type="project" value="UniProtKB-UniRule"/>
</dbReference>
<dbReference type="Proteomes" id="UP000244902">
    <property type="component" value="Chromosome"/>
</dbReference>
<evidence type="ECO:0000256" key="7">
    <source>
        <dbReference type="ARBA" id="ARBA00035198"/>
    </source>
</evidence>
<dbReference type="RefSeq" id="WP_108951371.1">
    <property type="nucleotide sequence ID" value="NZ_CP022187.1"/>
</dbReference>
<dbReference type="AlphaFoldDB" id="A0A2U8GVS5"/>
<dbReference type="GO" id="GO:0000049">
    <property type="term" value="F:tRNA binding"/>
    <property type="evidence" value="ECO:0007669"/>
    <property type="project" value="UniProtKB-KW"/>
</dbReference>
<evidence type="ECO:0000313" key="14">
    <source>
        <dbReference type="Proteomes" id="UP000244902"/>
    </source>
</evidence>
<sequence>MLQPSRRKYRKEQKGRNTGVATRGAKVSFGDFGLKAVGRGRLTARQIEAARRAMTRHIKRGGRIWIRIFPDKPISRKPAEVRMGNGKGNPEYWVAEIQPGKVLYEMDGVDEALAREAFRLAAAKLPLETVFVTRQLGQA</sequence>
<evidence type="ECO:0000256" key="5">
    <source>
        <dbReference type="ARBA" id="ARBA00022980"/>
    </source>
</evidence>
<dbReference type="KEGG" id="acom:CEW83_11845"/>
<keyword evidence="2 8" id="KW-0820">tRNA-binding</keyword>
<evidence type="ECO:0000256" key="10">
    <source>
        <dbReference type="RuleBase" id="RU004414"/>
    </source>
</evidence>
<keyword evidence="3 8" id="KW-0699">rRNA-binding</keyword>
<dbReference type="OrthoDB" id="9802589at2"/>
<keyword evidence="15" id="KW-1185">Reference proteome</keyword>
<protein>
    <recommendedName>
        <fullName evidence="7 8">Large ribosomal subunit protein uL16</fullName>
    </recommendedName>
</protein>
<dbReference type="GO" id="GO:0006412">
    <property type="term" value="P:translation"/>
    <property type="evidence" value="ECO:0007669"/>
    <property type="project" value="UniProtKB-UniRule"/>
</dbReference>
<dbReference type="FunFam" id="3.90.1170.10:FF:000001">
    <property type="entry name" value="50S ribosomal protein L16"/>
    <property type="match status" value="1"/>
</dbReference>
<evidence type="ECO:0000256" key="2">
    <source>
        <dbReference type="ARBA" id="ARBA00022555"/>
    </source>
</evidence>
<dbReference type="PRINTS" id="PR00060">
    <property type="entry name" value="RIBOSOMALL16"/>
</dbReference>
<dbReference type="EMBL" id="CP022188">
    <property type="protein sequence ID" value="AWI78411.1"/>
    <property type="molecule type" value="Genomic_DNA"/>
</dbReference>
<dbReference type="InterPro" id="IPR000114">
    <property type="entry name" value="Ribosomal_uL16_bact-type"/>
</dbReference>
<dbReference type="PROSITE" id="PS00586">
    <property type="entry name" value="RIBOSOMAL_L16_1"/>
    <property type="match status" value="1"/>
</dbReference>
<evidence type="ECO:0000313" key="13">
    <source>
        <dbReference type="EMBL" id="AWI78411.1"/>
    </source>
</evidence>
<name>A0A2U8GVS5_9RHOO</name>
<dbReference type="CDD" id="cd01433">
    <property type="entry name" value="Ribosomal_L16_L10e"/>
    <property type="match status" value="1"/>
</dbReference>
<dbReference type="PANTHER" id="PTHR12220">
    <property type="entry name" value="50S/60S RIBOSOMAL PROTEIN L16"/>
    <property type="match status" value="1"/>
</dbReference>
<keyword evidence="4 8" id="KW-0694">RNA-binding</keyword>
<dbReference type="InterPro" id="IPR016180">
    <property type="entry name" value="Ribosomal_uL16_dom"/>
</dbReference>
<proteinExistence type="inferred from homology"/>
<evidence type="ECO:0000256" key="11">
    <source>
        <dbReference type="SAM" id="MobiDB-lite"/>
    </source>
</evidence>
<dbReference type="Gene3D" id="3.90.1170.10">
    <property type="entry name" value="Ribosomal protein L10e/L16"/>
    <property type="match status" value="1"/>
</dbReference>
<dbReference type="GO" id="GO:0022625">
    <property type="term" value="C:cytosolic large ribosomal subunit"/>
    <property type="evidence" value="ECO:0007669"/>
    <property type="project" value="TreeGrafter"/>
</dbReference>
<dbReference type="SUPFAM" id="SSF54686">
    <property type="entry name" value="Ribosomal protein L16p/L10e"/>
    <property type="match status" value="1"/>
</dbReference>
<evidence type="ECO:0000256" key="8">
    <source>
        <dbReference type="HAMAP-Rule" id="MF_01342"/>
    </source>
</evidence>
<evidence type="ECO:0000256" key="4">
    <source>
        <dbReference type="ARBA" id="ARBA00022884"/>
    </source>
</evidence>
<evidence type="ECO:0000256" key="9">
    <source>
        <dbReference type="RuleBase" id="RU004413"/>
    </source>
</evidence>
<dbReference type="InterPro" id="IPR020798">
    <property type="entry name" value="Ribosomal_uL16_CS"/>
</dbReference>
<evidence type="ECO:0000256" key="3">
    <source>
        <dbReference type="ARBA" id="ARBA00022730"/>
    </source>
</evidence>
<comment type="function">
    <text evidence="8 10">Binds 23S rRNA and is also seen to make contacts with the A and possibly P site tRNAs.</text>
</comment>
<dbReference type="HAMAP" id="MF_01342">
    <property type="entry name" value="Ribosomal_uL16"/>
    <property type="match status" value="1"/>
</dbReference>
<feature type="region of interest" description="Disordered" evidence="11">
    <location>
        <begin position="1"/>
        <end position="22"/>
    </location>
</feature>
<dbReference type="GO" id="GO:0003735">
    <property type="term" value="F:structural constituent of ribosome"/>
    <property type="evidence" value="ECO:0007669"/>
    <property type="project" value="InterPro"/>
</dbReference>
<dbReference type="PROSITE" id="PS00701">
    <property type="entry name" value="RIBOSOMAL_L16_2"/>
    <property type="match status" value="1"/>
</dbReference>
<keyword evidence="5 8" id="KW-0689">Ribosomal protein</keyword>
<evidence type="ECO:0000256" key="1">
    <source>
        <dbReference type="ARBA" id="ARBA00008931"/>
    </source>
</evidence>
<dbReference type="EMBL" id="CP022187">
    <property type="protein sequence ID" value="AWI77671.1"/>
    <property type="molecule type" value="Genomic_DNA"/>
</dbReference>
<comment type="subunit">
    <text evidence="8 10">Part of the 50S ribosomal subunit.</text>
</comment>
<dbReference type="PANTHER" id="PTHR12220:SF13">
    <property type="entry name" value="LARGE RIBOSOMAL SUBUNIT PROTEIN UL16M"/>
    <property type="match status" value="1"/>
</dbReference>
<organism evidence="12 15">
    <name type="scientific">Parazoarcus communis</name>
    <dbReference type="NCBI Taxonomy" id="41977"/>
    <lineage>
        <taxon>Bacteria</taxon>
        <taxon>Pseudomonadati</taxon>
        <taxon>Pseudomonadota</taxon>
        <taxon>Betaproteobacteria</taxon>
        <taxon>Rhodocyclales</taxon>
        <taxon>Zoogloeaceae</taxon>
        <taxon>Parazoarcus</taxon>
    </lineage>
</organism>
<dbReference type="NCBIfam" id="TIGR01164">
    <property type="entry name" value="rplP_bact"/>
    <property type="match status" value="1"/>
</dbReference>
<comment type="similarity">
    <text evidence="1 8 9">Belongs to the universal ribosomal protein uL16 family.</text>
</comment>
<evidence type="ECO:0000313" key="15">
    <source>
        <dbReference type="Proteomes" id="UP000244930"/>
    </source>
</evidence>
<dbReference type="InterPro" id="IPR047873">
    <property type="entry name" value="Ribosomal_uL16"/>
</dbReference>
<evidence type="ECO:0000313" key="12">
    <source>
        <dbReference type="EMBL" id="AWI77671.1"/>
    </source>
</evidence>
<accession>A0A2U8GVS5</accession>
<reference evidence="12 15" key="2">
    <citation type="submission" date="2017-06" db="EMBL/GenBank/DDBJ databases">
        <title>Azoarcus.</title>
        <authorList>
            <person name="Woo J.-H."/>
            <person name="Kim H.-S."/>
        </authorList>
    </citation>
    <scope>NUCLEOTIDE SEQUENCE [LARGE SCALE GENOMIC DNA]</scope>
    <source>
        <strain evidence="12 15">TSPY31</strain>
    </source>
</reference>
<dbReference type="InterPro" id="IPR036920">
    <property type="entry name" value="Ribosomal_uL16_sf"/>
</dbReference>
<gene>
    <name evidence="8" type="primary">rplP</name>
    <name evidence="12" type="ORF">CEW83_11845</name>
    <name evidence="13" type="ORF">CEW87_03000</name>
</gene>
<reference evidence="13 14" key="1">
    <citation type="submission" date="2017-06" db="EMBL/GenBank/DDBJ databases">
        <title>Azoarcus sp. TSNA42 complete genome sequence.</title>
        <authorList>
            <person name="Woo J.-H."/>
            <person name="Kim H.-S."/>
        </authorList>
    </citation>
    <scope>NUCLEOTIDE SEQUENCE [LARGE SCALE GENOMIC DNA]</scope>
    <source>
        <strain evidence="13 14">TSNA42</strain>
    </source>
</reference>
<dbReference type="Pfam" id="PF00252">
    <property type="entry name" value="Ribosomal_L16"/>
    <property type="match status" value="1"/>
</dbReference>
<dbReference type="Proteomes" id="UP000244930">
    <property type="component" value="Chromosome"/>
</dbReference>
<feature type="compositionally biased region" description="Basic residues" evidence="11">
    <location>
        <begin position="1"/>
        <end position="13"/>
    </location>
</feature>